<dbReference type="PANTHER" id="PTHR43464:SF19">
    <property type="entry name" value="UBIQUINONE BIOSYNTHESIS O-METHYLTRANSFERASE, MITOCHONDRIAL"/>
    <property type="match status" value="1"/>
</dbReference>
<dbReference type="EMBL" id="JBIAZU010000011">
    <property type="protein sequence ID" value="MFF5297464.1"/>
    <property type="molecule type" value="Genomic_DNA"/>
</dbReference>
<dbReference type="Proteomes" id="UP001602245">
    <property type="component" value="Unassembled WGS sequence"/>
</dbReference>
<dbReference type="GO" id="GO:0061542">
    <property type="term" value="F:3-demethylubiquinol 3-O-methyltransferase activity"/>
    <property type="evidence" value="ECO:0007669"/>
    <property type="project" value="UniProtKB-EC"/>
</dbReference>
<dbReference type="PANTHER" id="PTHR43464">
    <property type="entry name" value="METHYLTRANSFERASE"/>
    <property type="match status" value="1"/>
</dbReference>
<dbReference type="SUPFAM" id="SSF53335">
    <property type="entry name" value="S-adenosyl-L-methionine-dependent methyltransferases"/>
    <property type="match status" value="1"/>
</dbReference>
<protein>
    <submittedName>
        <fullName evidence="5">Class I SAM-dependent methyltransferase</fullName>
        <ecNumber evidence="5">2.1.1.222</ecNumber>
        <ecNumber evidence="5">2.1.1.64</ecNumber>
    </submittedName>
</protein>
<dbReference type="EC" id="2.1.1.222" evidence="5"/>
<dbReference type="GO" id="GO:0032259">
    <property type="term" value="P:methylation"/>
    <property type="evidence" value="ECO:0007669"/>
    <property type="project" value="UniProtKB-KW"/>
</dbReference>
<evidence type="ECO:0000313" key="6">
    <source>
        <dbReference type="Proteomes" id="UP001602245"/>
    </source>
</evidence>
<evidence type="ECO:0000256" key="3">
    <source>
        <dbReference type="ARBA" id="ARBA00022691"/>
    </source>
</evidence>
<keyword evidence="1 5" id="KW-0489">Methyltransferase</keyword>
<evidence type="ECO:0000256" key="1">
    <source>
        <dbReference type="ARBA" id="ARBA00022603"/>
    </source>
</evidence>
<name>A0ABW6WY23_9ACTN</name>
<dbReference type="RefSeq" id="WP_245577244.1">
    <property type="nucleotide sequence ID" value="NZ_JBIAZU010000011.1"/>
</dbReference>
<accession>A0ABW6WY23</accession>
<dbReference type="EC" id="2.1.1.64" evidence="5"/>
<organism evidence="5 6">
    <name type="scientific">Paractinoplanes globisporus</name>
    <dbReference type="NCBI Taxonomy" id="113565"/>
    <lineage>
        <taxon>Bacteria</taxon>
        <taxon>Bacillati</taxon>
        <taxon>Actinomycetota</taxon>
        <taxon>Actinomycetes</taxon>
        <taxon>Micromonosporales</taxon>
        <taxon>Micromonosporaceae</taxon>
        <taxon>Paractinoplanes</taxon>
    </lineage>
</organism>
<dbReference type="CDD" id="cd02440">
    <property type="entry name" value="AdoMet_MTases"/>
    <property type="match status" value="1"/>
</dbReference>
<keyword evidence="3" id="KW-0949">S-adenosyl-L-methionine</keyword>
<reference evidence="5 6" key="1">
    <citation type="submission" date="2024-10" db="EMBL/GenBank/DDBJ databases">
        <title>The Natural Products Discovery Center: Release of the First 8490 Sequenced Strains for Exploring Actinobacteria Biosynthetic Diversity.</title>
        <authorList>
            <person name="Kalkreuter E."/>
            <person name="Kautsar S.A."/>
            <person name="Yang D."/>
            <person name="Bader C.D."/>
            <person name="Teijaro C.N."/>
            <person name="Fluegel L."/>
            <person name="Davis C.M."/>
            <person name="Simpson J.R."/>
            <person name="Lauterbach L."/>
            <person name="Steele A.D."/>
            <person name="Gui C."/>
            <person name="Meng S."/>
            <person name="Li G."/>
            <person name="Viehrig K."/>
            <person name="Ye F."/>
            <person name="Su P."/>
            <person name="Kiefer A.F."/>
            <person name="Nichols A."/>
            <person name="Cepeda A.J."/>
            <person name="Yan W."/>
            <person name="Fan B."/>
            <person name="Jiang Y."/>
            <person name="Adhikari A."/>
            <person name="Zheng C.-J."/>
            <person name="Schuster L."/>
            <person name="Cowan T.M."/>
            <person name="Smanski M.J."/>
            <person name="Chevrette M.G."/>
            <person name="De Carvalho L.P.S."/>
            <person name="Shen B."/>
        </authorList>
    </citation>
    <scope>NUCLEOTIDE SEQUENCE [LARGE SCALE GENOMIC DNA]</scope>
    <source>
        <strain evidence="5 6">NPDC000087</strain>
    </source>
</reference>
<proteinExistence type="predicted"/>
<evidence type="ECO:0000313" key="5">
    <source>
        <dbReference type="EMBL" id="MFF5297464.1"/>
    </source>
</evidence>
<feature type="domain" description="Methyltransferase" evidence="4">
    <location>
        <begin position="39"/>
        <end position="119"/>
    </location>
</feature>
<gene>
    <name evidence="5" type="ORF">ACFY35_49225</name>
</gene>
<dbReference type="Gene3D" id="3.40.50.150">
    <property type="entry name" value="Vaccinia Virus protein VP39"/>
    <property type="match status" value="1"/>
</dbReference>
<keyword evidence="6" id="KW-1185">Reference proteome</keyword>
<evidence type="ECO:0000259" key="4">
    <source>
        <dbReference type="Pfam" id="PF13649"/>
    </source>
</evidence>
<dbReference type="InterPro" id="IPR029063">
    <property type="entry name" value="SAM-dependent_MTases_sf"/>
</dbReference>
<comment type="caution">
    <text evidence="5">The sequence shown here is derived from an EMBL/GenBank/DDBJ whole genome shotgun (WGS) entry which is preliminary data.</text>
</comment>
<evidence type="ECO:0000256" key="2">
    <source>
        <dbReference type="ARBA" id="ARBA00022679"/>
    </source>
</evidence>
<keyword evidence="2 5" id="KW-0808">Transferase</keyword>
<sequence>MSVMDYDEVYRSSRPPWQIGGPQPALAPVLDNEVRGPKVLDVGCGTGDLALSLARRGFEVTAVDISAVAIGQAREKAAAEGLTVHFDAQDATHLSLTDGPFNSIFDSGLLHSLQRVDQQHVDDYLSQLPGLAAPGAAVFVLAMSIESGEGWGLTEAFLHACFPAPTWTATTVEPITITAEPDGERLSLRGFLLRTTRA</sequence>
<dbReference type="GO" id="GO:0102208">
    <property type="term" value="F:2-polyprenyl-6-hydroxyphenol methylase activity"/>
    <property type="evidence" value="ECO:0007669"/>
    <property type="project" value="UniProtKB-EC"/>
</dbReference>
<dbReference type="InterPro" id="IPR041698">
    <property type="entry name" value="Methyltransf_25"/>
</dbReference>
<dbReference type="Pfam" id="PF13649">
    <property type="entry name" value="Methyltransf_25"/>
    <property type="match status" value="1"/>
</dbReference>